<gene>
    <name evidence="2" type="ORF">AVDCRST_MAG94-1696</name>
</gene>
<reference evidence="2" key="1">
    <citation type="submission" date="2020-02" db="EMBL/GenBank/DDBJ databases">
        <authorList>
            <person name="Meier V. D."/>
        </authorList>
    </citation>
    <scope>NUCLEOTIDE SEQUENCE</scope>
    <source>
        <strain evidence="2">AVDCRST_MAG94</strain>
    </source>
</reference>
<dbReference type="EMBL" id="CADCTY010000586">
    <property type="protein sequence ID" value="CAA9326542.1"/>
    <property type="molecule type" value="Genomic_DNA"/>
</dbReference>
<feature type="transmembrane region" description="Helical" evidence="1">
    <location>
        <begin position="27"/>
        <end position="43"/>
    </location>
</feature>
<feature type="transmembrane region" description="Helical" evidence="1">
    <location>
        <begin position="63"/>
        <end position="84"/>
    </location>
</feature>
<keyword evidence="1" id="KW-0472">Membrane</keyword>
<protein>
    <submittedName>
        <fullName evidence="2">Uncharacterized protein</fullName>
    </submittedName>
</protein>
<organism evidence="2">
    <name type="scientific">uncultured Leptolyngbya sp</name>
    <dbReference type="NCBI Taxonomy" id="332963"/>
    <lineage>
        <taxon>Bacteria</taxon>
        <taxon>Bacillati</taxon>
        <taxon>Cyanobacteriota</taxon>
        <taxon>Cyanophyceae</taxon>
        <taxon>Leptolyngbyales</taxon>
        <taxon>Leptolyngbyaceae</taxon>
        <taxon>Leptolyngbya group</taxon>
        <taxon>Leptolyngbya</taxon>
        <taxon>environmental samples</taxon>
    </lineage>
</organism>
<evidence type="ECO:0000256" key="1">
    <source>
        <dbReference type="SAM" id="Phobius"/>
    </source>
</evidence>
<proteinExistence type="predicted"/>
<accession>A0A6J4LBR0</accession>
<name>A0A6J4LBR0_9CYAN</name>
<keyword evidence="1" id="KW-1133">Transmembrane helix</keyword>
<dbReference type="AlphaFoldDB" id="A0A6J4LBR0"/>
<evidence type="ECO:0000313" key="2">
    <source>
        <dbReference type="EMBL" id="CAA9326542.1"/>
    </source>
</evidence>
<sequence>MFVFGIGQYAGESVMGRTESLTLVDRIHLVAVYIFAGALVTVFSRLTAEAGQAKQAMWLDRRLLCRVLTIIVQNAIAVLLPPNFRAASSMSLVPVDRNSAPRKVLS</sequence>
<keyword evidence="1" id="KW-0812">Transmembrane</keyword>